<name>A0ABD3MLX0_9STRA</name>
<protein>
    <submittedName>
        <fullName evidence="1">Uncharacterized protein</fullName>
    </submittedName>
</protein>
<evidence type="ECO:0000313" key="1">
    <source>
        <dbReference type="EMBL" id="KAL3764637.1"/>
    </source>
</evidence>
<sequence>MRYTKLDESVLSVGDSVYDLSDLRILAGSGIKGFPFGSPTSPCLWNGSIRYAIVDEETTVSSQAAPKSSFNSNFTGEAHSLSTTFASGNKGFGSMFDVSNTEGEYAVITGIDFHTNLQNDDVNVVVYTKEGSYLGSEFTPGDWHVIANTSVVGQGYYKRTPIPIEQQVSVVNGGTRAFYVSIDKPNLLYSNADDDISLGDTVYQQNGMQFRIGSGLQGTFSDVFQPRIYNGGIQFYQYTSSKEYTSEEDMSQIEGESQKYETPLGGDSSSFGIMFSIRNKHSSPIFITSFAFHTNIEEDSAVEVYTTSGGYTGKERISDEWTQVSRTIVQAQGLNKWSQVPSLKMQPVSIVAGASQSFYLTLEQPNLKYLLHGDMDSELMSYGNKFIEISAGVAVLGYPFGSNASPRKPVIQVEYKIAPNT</sequence>
<evidence type="ECO:0000313" key="2">
    <source>
        <dbReference type="Proteomes" id="UP001530400"/>
    </source>
</evidence>
<proteinExistence type="predicted"/>
<dbReference type="PANTHER" id="PTHR33683:SF46">
    <property type="entry name" value="SUSHI DOMAIN-CONTAINING PROTEIN"/>
    <property type="match status" value="1"/>
</dbReference>
<comment type="caution">
    <text evidence="1">The sequence shown here is derived from an EMBL/GenBank/DDBJ whole genome shotgun (WGS) entry which is preliminary data.</text>
</comment>
<dbReference type="Proteomes" id="UP001530400">
    <property type="component" value="Unassembled WGS sequence"/>
</dbReference>
<keyword evidence="2" id="KW-1185">Reference proteome</keyword>
<accession>A0ABD3MLX0</accession>
<dbReference type="AlphaFoldDB" id="A0ABD3MLX0"/>
<organism evidence="1 2">
    <name type="scientific">Cyclotella atomus</name>
    <dbReference type="NCBI Taxonomy" id="382360"/>
    <lineage>
        <taxon>Eukaryota</taxon>
        <taxon>Sar</taxon>
        <taxon>Stramenopiles</taxon>
        <taxon>Ochrophyta</taxon>
        <taxon>Bacillariophyta</taxon>
        <taxon>Coscinodiscophyceae</taxon>
        <taxon>Thalassiosirophycidae</taxon>
        <taxon>Stephanodiscales</taxon>
        <taxon>Stephanodiscaceae</taxon>
        <taxon>Cyclotella</taxon>
    </lineage>
</organism>
<reference evidence="1 2" key="1">
    <citation type="submission" date="2024-10" db="EMBL/GenBank/DDBJ databases">
        <title>Updated reference genomes for cyclostephanoid diatoms.</title>
        <authorList>
            <person name="Roberts W.R."/>
            <person name="Alverson A.J."/>
        </authorList>
    </citation>
    <scope>NUCLEOTIDE SEQUENCE [LARGE SCALE GENOMIC DNA]</scope>
    <source>
        <strain evidence="1 2">AJA010-31</strain>
    </source>
</reference>
<dbReference type="PANTHER" id="PTHR33683">
    <property type="entry name" value="1, PUTATIVE-RELATED"/>
    <property type="match status" value="1"/>
</dbReference>
<dbReference type="EMBL" id="JALLPJ020001415">
    <property type="protein sequence ID" value="KAL3764637.1"/>
    <property type="molecule type" value="Genomic_DNA"/>
</dbReference>
<gene>
    <name evidence="1" type="ORF">ACHAWO_010441</name>
</gene>